<name>A0ABU6GJ63_9BACL</name>
<organism evidence="1 2">
    <name type="scientific">Paenibacillus dokdonensis</name>
    <dbReference type="NCBI Taxonomy" id="2567944"/>
    <lineage>
        <taxon>Bacteria</taxon>
        <taxon>Bacillati</taxon>
        <taxon>Bacillota</taxon>
        <taxon>Bacilli</taxon>
        <taxon>Bacillales</taxon>
        <taxon>Paenibacillaceae</taxon>
        <taxon>Paenibacillus</taxon>
    </lineage>
</organism>
<protein>
    <submittedName>
        <fullName evidence="1">Uncharacterized protein</fullName>
    </submittedName>
</protein>
<accession>A0ABU6GJ63</accession>
<keyword evidence="2" id="KW-1185">Reference proteome</keyword>
<evidence type="ECO:0000313" key="2">
    <source>
        <dbReference type="Proteomes" id="UP001344632"/>
    </source>
</evidence>
<sequence>MENGRIRRDKVVIILELLIARINRGNSLEQAIEQVSELNYPPLIKPGLDMTKSSIPLQLDQLKDFYVSFYPDDYFFLMLECLRVIRISSWEANQACDALIILKNWMAFNEYSSPTSTNESVFGFGQKRKPGALAQRAQEILFNKL</sequence>
<dbReference type="EMBL" id="JARLKZ010000005">
    <property type="protein sequence ID" value="MEC0239429.1"/>
    <property type="molecule type" value="Genomic_DNA"/>
</dbReference>
<proteinExistence type="predicted"/>
<comment type="caution">
    <text evidence="1">The sequence shown here is derived from an EMBL/GenBank/DDBJ whole genome shotgun (WGS) entry which is preliminary data.</text>
</comment>
<gene>
    <name evidence="1" type="ORF">P4H66_06115</name>
</gene>
<dbReference type="RefSeq" id="WP_326086573.1">
    <property type="nucleotide sequence ID" value="NZ_JARLKZ010000005.1"/>
</dbReference>
<evidence type="ECO:0000313" key="1">
    <source>
        <dbReference type="EMBL" id="MEC0239429.1"/>
    </source>
</evidence>
<reference evidence="1 2" key="1">
    <citation type="submission" date="2023-03" db="EMBL/GenBank/DDBJ databases">
        <title>Bacillus Genome Sequencing.</title>
        <authorList>
            <person name="Dunlap C."/>
        </authorList>
    </citation>
    <scope>NUCLEOTIDE SEQUENCE [LARGE SCALE GENOMIC DNA]</scope>
    <source>
        <strain evidence="1 2">BD-525</strain>
    </source>
</reference>
<dbReference type="Proteomes" id="UP001344632">
    <property type="component" value="Unassembled WGS sequence"/>
</dbReference>